<comment type="subcellular location">
    <subcellularLocation>
        <location evidence="1">Cell membrane</location>
        <topology evidence="1">Multi-pass membrane protein</topology>
    </subcellularLocation>
</comment>
<comment type="caution">
    <text evidence="7">The sequence shown here is derived from an EMBL/GenBank/DDBJ whole genome shotgun (WGS) entry which is preliminary data.</text>
</comment>
<keyword evidence="5 6" id="KW-0472">Membrane</keyword>
<evidence type="ECO:0000256" key="1">
    <source>
        <dbReference type="ARBA" id="ARBA00004651"/>
    </source>
</evidence>
<evidence type="ECO:0000256" key="6">
    <source>
        <dbReference type="SAM" id="Phobius"/>
    </source>
</evidence>
<keyword evidence="4 6" id="KW-1133">Transmembrane helix</keyword>
<feature type="non-terminal residue" evidence="7">
    <location>
        <position position="255"/>
    </location>
</feature>
<feature type="non-terminal residue" evidence="7">
    <location>
        <position position="1"/>
    </location>
</feature>
<evidence type="ECO:0008006" key="8">
    <source>
        <dbReference type="Google" id="ProtNLM"/>
    </source>
</evidence>
<accession>X1J453</accession>
<dbReference type="Pfam" id="PF01943">
    <property type="entry name" value="Polysacc_synt"/>
    <property type="match status" value="1"/>
</dbReference>
<dbReference type="GO" id="GO:0005886">
    <property type="term" value="C:plasma membrane"/>
    <property type="evidence" value="ECO:0007669"/>
    <property type="project" value="UniProtKB-SubCell"/>
</dbReference>
<feature type="transmembrane region" description="Helical" evidence="6">
    <location>
        <begin position="209"/>
        <end position="232"/>
    </location>
</feature>
<name>X1J453_9ZZZZ</name>
<keyword evidence="2" id="KW-1003">Cell membrane</keyword>
<evidence type="ECO:0000256" key="3">
    <source>
        <dbReference type="ARBA" id="ARBA00022692"/>
    </source>
</evidence>
<protein>
    <recommendedName>
        <fullName evidence="8">Polysaccharide biosynthesis protein C-terminal domain-containing protein</fullName>
    </recommendedName>
</protein>
<dbReference type="PANTHER" id="PTHR30250:SF11">
    <property type="entry name" value="O-ANTIGEN TRANSPORTER-RELATED"/>
    <property type="match status" value="1"/>
</dbReference>
<feature type="transmembrane region" description="Helical" evidence="6">
    <location>
        <begin position="45"/>
        <end position="64"/>
    </location>
</feature>
<dbReference type="InterPro" id="IPR002797">
    <property type="entry name" value="Polysacc_synth"/>
</dbReference>
<feature type="transmembrane region" description="Helical" evidence="6">
    <location>
        <begin position="175"/>
        <end position="197"/>
    </location>
</feature>
<feature type="transmembrane region" description="Helical" evidence="6">
    <location>
        <begin position="109"/>
        <end position="129"/>
    </location>
</feature>
<dbReference type="InterPro" id="IPR050833">
    <property type="entry name" value="Poly_Biosynth_Transport"/>
</dbReference>
<feature type="transmembrane region" description="Helical" evidence="6">
    <location>
        <begin position="76"/>
        <end position="97"/>
    </location>
</feature>
<keyword evidence="3 6" id="KW-0812">Transmembrane</keyword>
<evidence type="ECO:0000256" key="4">
    <source>
        <dbReference type="ARBA" id="ARBA00022989"/>
    </source>
</evidence>
<dbReference type="PANTHER" id="PTHR30250">
    <property type="entry name" value="PST FAMILY PREDICTED COLANIC ACID TRANSPORTER"/>
    <property type="match status" value="1"/>
</dbReference>
<feature type="transmembrane region" description="Helical" evidence="6">
    <location>
        <begin position="6"/>
        <end position="24"/>
    </location>
</feature>
<organism evidence="7">
    <name type="scientific">marine sediment metagenome</name>
    <dbReference type="NCBI Taxonomy" id="412755"/>
    <lineage>
        <taxon>unclassified sequences</taxon>
        <taxon>metagenomes</taxon>
        <taxon>ecological metagenomes</taxon>
    </lineage>
</organism>
<dbReference type="AlphaFoldDB" id="X1J453"/>
<evidence type="ECO:0000256" key="2">
    <source>
        <dbReference type="ARBA" id="ARBA00022475"/>
    </source>
</evidence>
<sequence length="255" mass="28202">PFGVIISLLTICRVLVESGTVGAVSKYTAERRKLAVGIKSQIIKIQIIFALIIFAFLFTLAPLIAGLLKDSTLTPYIRFVAFFIPISSLYAVYLGLLNGIRAFGKQAKISIVYEAIKVLAVFTLVFLGFKVYGAITGYLMASLVSLIMAYHYWISKDRENTAVRDNFEMSKIIKFAVPVILFSLAFNLVISLDLFFVKAILTEKAQAGFYTSAAALSKVPYFIFFALSSTLFPSIAKSTSDKGSEELTKRYINQS</sequence>
<evidence type="ECO:0000256" key="5">
    <source>
        <dbReference type="ARBA" id="ARBA00023136"/>
    </source>
</evidence>
<gene>
    <name evidence="7" type="ORF">S03H2_55234</name>
</gene>
<feature type="transmembrane region" description="Helical" evidence="6">
    <location>
        <begin position="135"/>
        <end position="154"/>
    </location>
</feature>
<reference evidence="7" key="1">
    <citation type="journal article" date="2014" name="Front. Microbiol.">
        <title>High frequency of phylogenetically diverse reductive dehalogenase-homologous genes in deep subseafloor sedimentary metagenomes.</title>
        <authorList>
            <person name="Kawai M."/>
            <person name="Futagami T."/>
            <person name="Toyoda A."/>
            <person name="Takaki Y."/>
            <person name="Nishi S."/>
            <person name="Hori S."/>
            <person name="Arai W."/>
            <person name="Tsubouchi T."/>
            <person name="Morono Y."/>
            <person name="Uchiyama I."/>
            <person name="Ito T."/>
            <person name="Fujiyama A."/>
            <person name="Inagaki F."/>
            <person name="Takami H."/>
        </authorList>
    </citation>
    <scope>NUCLEOTIDE SEQUENCE</scope>
    <source>
        <strain evidence="7">Expedition CK06-06</strain>
    </source>
</reference>
<dbReference type="EMBL" id="BARU01035268">
    <property type="protein sequence ID" value="GAH73119.1"/>
    <property type="molecule type" value="Genomic_DNA"/>
</dbReference>
<evidence type="ECO:0000313" key="7">
    <source>
        <dbReference type="EMBL" id="GAH73119.1"/>
    </source>
</evidence>
<proteinExistence type="predicted"/>